<protein>
    <recommendedName>
        <fullName evidence="4">DUF4845 domain-containing protein</fullName>
    </recommendedName>
</protein>
<dbReference type="Proteomes" id="UP000236745">
    <property type="component" value="Unassembled WGS sequence"/>
</dbReference>
<name>A0A1H6CJX5_9GAMM</name>
<reference evidence="2 3" key="1">
    <citation type="submission" date="2016-10" db="EMBL/GenBank/DDBJ databases">
        <authorList>
            <person name="de Groot N.N."/>
        </authorList>
    </citation>
    <scope>NUCLEOTIDE SEQUENCE [LARGE SCALE GENOMIC DNA]</scope>
    <source>
        <strain evidence="2 3">DSM 22012</strain>
    </source>
</reference>
<keyword evidence="1" id="KW-1133">Transmembrane helix</keyword>
<dbReference type="AlphaFoldDB" id="A0A1H6CJX5"/>
<proteinExistence type="predicted"/>
<sequence>MSVCRTRQEGASILASLIVIMVAGIFFTVGFKLYTPYWDHLTIKSVVEDISLDPEELRKPLPEIRSDINKRFHINQVRLPEREDLTLKLEEGIIYFDLKYERRVPMFYNVDAVINFEEHFEARKP</sequence>
<keyword evidence="1" id="KW-0472">Membrane</keyword>
<dbReference type="OrthoDB" id="6078083at2"/>
<organism evidence="2 3">
    <name type="scientific">Marinobacterium lutimaris</name>
    <dbReference type="NCBI Taxonomy" id="568106"/>
    <lineage>
        <taxon>Bacteria</taxon>
        <taxon>Pseudomonadati</taxon>
        <taxon>Pseudomonadota</taxon>
        <taxon>Gammaproteobacteria</taxon>
        <taxon>Oceanospirillales</taxon>
        <taxon>Oceanospirillaceae</taxon>
        <taxon>Marinobacterium</taxon>
    </lineage>
</organism>
<feature type="transmembrane region" description="Helical" evidence="1">
    <location>
        <begin position="12"/>
        <end position="34"/>
    </location>
</feature>
<dbReference type="RefSeq" id="WP_104004362.1">
    <property type="nucleotide sequence ID" value="NZ_FNVQ01000003.1"/>
</dbReference>
<dbReference type="InterPro" id="IPR032314">
    <property type="entry name" value="DUF4845"/>
</dbReference>
<keyword evidence="3" id="KW-1185">Reference proteome</keyword>
<accession>A0A1H6CJX5</accession>
<dbReference type="Pfam" id="PF16137">
    <property type="entry name" value="DUF4845"/>
    <property type="match status" value="1"/>
</dbReference>
<gene>
    <name evidence="2" type="ORF">SAMN05444390_103537</name>
</gene>
<evidence type="ECO:0000256" key="1">
    <source>
        <dbReference type="SAM" id="Phobius"/>
    </source>
</evidence>
<dbReference type="EMBL" id="FNVQ01000003">
    <property type="protein sequence ID" value="SEG72706.1"/>
    <property type="molecule type" value="Genomic_DNA"/>
</dbReference>
<evidence type="ECO:0000313" key="2">
    <source>
        <dbReference type="EMBL" id="SEG72706.1"/>
    </source>
</evidence>
<keyword evidence="1" id="KW-0812">Transmembrane</keyword>
<evidence type="ECO:0000313" key="3">
    <source>
        <dbReference type="Proteomes" id="UP000236745"/>
    </source>
</evidence>
<evidence type="ECO:0008006" key="4">
    <source>
        <dbReference type="Google" id="ProtNLM"/>
    </source>
</evidence>